<feature type="coiled-coil region" evidence="2">
    <location>
        <begin position="334"/>
        <end position="401"/>
    </location>
</feature>
<dbReference type="PANTHER" id="PTHR28663:SF1">
    <property type="entry name" value="CILIA- AND FLAGELLA- ASSOCIATED PROTEIN 210"/>
    <property type="match status" value="1"/>
</dbReference>
<dbReference type="GO" id="GO:0005879">
    <property type="term" value="C:axonemal microtubule"/>
    <property type="evidence" value="ECO:0007669"/>
    <property type="project" value="TreeGrafter"/>
</dbReference>
<feature type="region of interest" description="Disordered" evidence="3">
    <location>
        <begin position="448"/>
        <end position="470"/>
    </location>
</feature>
<dbReference type="InParanoid" id="A0A672TXC4"/>
<feature type="region of interest" description="Disordered" evidence="3">
    <location>
        <begin position="166"/>
        <end position="186"/>
    </location>
</feature>
<proteinExistence type="predicted"/>
<reference evidence="5 6" key="1">
    <citation type="submission" date="2019-11" db="EMBL/GenBank/DDBJ databases">
        <title>Strigops habroptila (kakapo) genome, bStrHab1, primary haplotype, v2.</title>
        <authorList>
            <person name="Jarvis E.D."/>
            <person name="Howard J."/>
            <person name="Rhie A."/>
            <person name="Phillippy A."/>
            <person name="Korlach J."/>
            <person name="Digby A."/>
            <person name="Iorns D."/>
            <person name="Eason D."/>
            <person name="Robertson B."/>
            <person name="Raemaekers T."/>
            <person name="Howe K."/>
            <person name="Lewin H."/>
            <person name="Damas J."/>
            <person name="Hastie A."/>
            <person name="Tracey A."/>
            <person name="Chow W."/>
            <person name="Fedrigo O."/>
        </authorList>
    </citation>
    <scope>NUCLEOTIDE SEQUENCE [LARGE SCALE GENOMIC DNA]</scope>
</reference>
<reference evidence="5" key="3">
    <citation type="submission" date="2025-09" db="UniProtKB">
        <authorList>
            <consortium name="Ensembl"/>
        </authorList>
    </citation>
    <scope>IDENTIFICATION</scope>
</reference>
<evidence type="ECO:0000256" key="1">
    <source>
        <dbReference type="ARBA" id="ARBA00023054"/>
    </source>
</evidence>
<protein>
    <recommendedName>
        <fullName evidence="4">Trichohyalin-plectin-homology domain-containing protein</fullName>
    </recommendedName>
</protein>
<feature type="coiled-coil region" evidence="2">
    <location>
        <begin position="87"/>
        <end position="121"/>
    </location>
</feature>
<organism evidence="5 6">
    <name type="scientific">Strigops habroptila</name>
    <name type="common">Kakapo</name>
    <dbReference type="NCBI Taxonomy" id="2489341"/>
    <lineage>
        <taxon>Eukaryota</taxon>
        <taxon>Metazoa</taxon>
        <taxon>Chordata</taxon>
        <taxon>Craniata</taxon>
        <taxon>Vertebrata</taxon>
        <taxon>Euteleostomi</taxon>
        <taxon>Archelosauria</taxon>
        <taxon>Archosauria</taxon>
        <taxon>Dinosauria</taxon>
        <taxon>Saurischia</taxon>
        <taxon>Theropoda</taxon>
        <taxon>Coelurosauria</taxon>
        <taxon>Aves</taxon>
        <taxon>Neognathae</taxon>
        <taxon>Neoaves</taxon>
        <taxon>Telluraves</taxon>
        <taxon>Australaves</taxon>
        <taxon>Psittaciformes</taxon>
        <taxon>Psittacidae</taxon>
        <taxon>Strigops</taxon>
    </lineage>
</organism>
<accession>A0A672TXC4</accession>
<gene>
    <name evidence="5" type="primary">LOC115608001</name>
</gene>
<dbReference type="InterPro" id="IPR039986">
    <property type="entry name" value="CFAP210"/>
</dbReference>
<dbReference type="OMA" id="EMHFRSQ"/>
<sequence length="470" mass="55205">HSILAAFALDRGRRSENDILDGYFLPNEIDLHQVIILPKAEWERLRDSLGSTTREAACILAEKKEREEMHLRSKAAVKDWPNTSMGMAQRKLKARKLREEREEEERKLIDLEEAKFQAAKRKEAIDRAKTYLSYQNERIKGFHSALLLTKVLKERDAQVEFKKLKSDANKKKDEEKEHQCKEANLREQEEARQRYMNEQALRRDQLEQIKERKHQADLAKLEDKREGEQIQLSNRLYQLEIQKCREKEEKEKVEQRRQHHEHVADQKIIKAVEKQKQMEEDARIKAHFKAKQIIAKLTKEKKAELRRWERQDKIVKQLALQMTEALKKEDGRVARDIAKKEAEEEKKRKEKEAKQKAAIESIAEYRATAVRNLASLLFPFLHQAEKQARNQQEKQADLDYDAQTELIALCKEREFQSYAKQVIESEAKTTHHLYPLLKASEDVRGLGLRPFSRETEGSNGFQAQDGAGTQ</sequence>
<dbReference type="Proteomes" id="UP000472266">
    <property type="component" value="Chromosome 6"/>
</dbReference>
<feature type="compositionally biased region" description="Polar residues" evidence="3">
    <location>
        <begin position="457"/>
        <end position="470"/>
    </location>
</feature>
<evidence type="ECO:0000313" key="6">
    <source>
        <dbReference type="Proteomes" id="UP000472266"/>
    </source>
</evidence>
<name>A0A672TXC4_STRHB</name>
<evidence type="ECO:0000256" key="3">
    <source>
        <dbReference type="SAM" id="MobiDB-lite"/>
    </source>
</evidence>
<reference evidence="5" key="2">
    <citation type="submission" date="2025-08" db="UniProtKB">
        <authorList>
            <consortium name="Ensembl"/>
        </authorList>
    </citation>
    <scope>IDENTIFICATION</scope>
</reference>
<evidence type="ECO:0000313" key="5">
    <source>
        <dbReference type="Ensembl" id="ENSSHBP00005005583.1"/>
    </source>
</evidence>
<dbReference type="Ensembl" id="ENSSHBT00005006766.1">
    <property type="protein sequence ID" value="ENSSHBP00005005583.1"/>
    <property type="gene ID" value="ENSSHBG00005004877.1"/>
</dbReference>
<evidence type="ECO:0000259" key="4">
    <source>
        <dbReference type="Pfam" id="PF13868"/>
    </source>
</evidence>
<keyword evidence="6" id="KW-1185">Reference proteome</keyword>
<dbReference type="InterPro" id="IPR043597">
    <property type="entry name" value="TPH_dom"/>
</dbReference>
<dbReference type="AlphaFoldDB" id="A0A672TXC4"/>
<feature type="domain" description="Trichohyalin-plectin-homology" evidence="4">
    <location>
        <begin position="134"/>
        <end position="405"/>
    </location>
</feature>
<dbReference type="GeneTree" id="ENSGT00940000167377"/>
<dbReference type="PANTHER" id="PTHR28663">
    <property type="entry name" value="COILED-COIL DOMAIN-CONTAINING PROTEIN 173"/>
    <property type="match status" value="1"/>
</dbReference>
<dbReference type="Pfam" id="PF13868">
    <property type="entry name" value="TPH"/>
    <property type="match status" value="1"/>
</dbReference>
<keyword evidence="1 2" id="KW-0175">Coiled coil</keyword>
<evidence type="ECO:0000256" key="2">
    <source>
        <dbReference type="SAM" id="Coils"/>
    </source>
</evidence>